<comment type="caution">
    <text evidence="5">The sequence shown here is derived from an EMBL/GenBank/DDBJ whole genome shotgun (WGS) entry which is preliminary data.</text>
</comment>
<dbReference type="InterPro" id="IPR036874">
    <property type="entry name" value="Carbonic_anhydrase_sf"/>
</dbReference>
<keyword evidence="6" id="KW-1185">Reference proteome</keyword>
<keyword evidence="3" id="KW-0862">Zinc</keyword>
<feature type="binding site" evidence="3">
    <location>
        <position position="91"/>
    </location>
    <ligand>
        <name>Zn(2+)</name>
        <dbReference type="ChEBI" id="CHEBI:29105"/>
    </ligand>
</feature>
<feature type="region of interest" description="Disordered" evidence="4">
    <location>
        <begin position="1"/>
        <end position="20"/>
    </location>
</feature>
<feature type="binding site" evidence="3">
    <location>
        <position position="94"/>
    </location>
    <ligand>
        <name>Zn(2+)</name>
        <dbReference type="ChEBI" id="CHEBI:29105"/>
    </ligand>
</feature>
<protein>
    <submittedName>
        <fullName evidence="5">Carbonic anhydrase</fullName>
    </submittedName>
</protein>
<dbReference type="AlphaFoldDB" id="A0A939FV41"/>
<proteinExistence type="inferred from homology"/>
<dbReference type="GO" id="GO:0008270">
    <property type="term" value="F:zinc ion binding"/>
    <property type="evidence" value="ECO:0007669"/>
    <property type="project" value="InterPro"/>
</dbReference>
<comment type="similarity">
    <text evidence="1">Belongs to the beta-class carbonic anhydrase family.</text>
</comment>
<feature type="binding site" evidence="3">
    <location>
        <position position="38"/>
    </location>
    <ligand>
        <name>Zn(2+)</name>
        <dbReference type="ChEBI" id="CHEBI:29105"/>
    </ligand>
</feature>
<organism evidence="5 6">
    <name type="scientific">Streptomyces triculaminicus</name>
    <dbReference type="NCBI Taxonomy" id="2816232"/>
    <lineage>
        <taxon>Bacteria</taxon>
        <taxon>Bacillati</taxon>
        <taxon>Actinomycetota</taxon>
        <taxon>Actinomycetes</taxon>
        <taxon>Kitasatosporales</taxon>
        <taxon>Streptomycetaceae</taxon>
        <taxon>Streptomyces</taxon>
    </lineage>
</organism>
<dbReference type="EMBL" id="JAFMOF010000008">
    <property type="protein sequence ID" value="MBO0657364.1"/>
    <property type="molecule type" value="Genomic_DNA"/>
</dbReference>
<evidence type="ECO:0000256" key="1">
    <source>
        <dbReference type="ARBA" id="ARBA00006217"/>
    </source>
</evidence>
<gene>
    <name evidence="5" type="ORF">J1792_33035</name>
</gene>
<evidence type="ECO:0000313" key="6">
    <source>
        <dbReference type="Proteomes" id="UP000664781"/>
    </source>
</evidence>
<dbReference type="Proteomes" id="UP000664781">
    <property type="component" value="Unassembled WGS sequence"/>
</dbReference>
<feature type="binding site" evidence="3">
    <location>
        <position position="40"/>
    </location>
    <ligand>
        <name>Zn(2+)</name>
        <dbReference type="ChEBI" id="CHEBI:29105"/>
    </ligand>
</feature>
<dbReference type="PANTHER" id="PTHR11002:SF79">
    <property type="entry name" value="CARBONIC ANHYDRASE 2"/>
    <property type="match status" value="1"/>
</dbReference>
<comment type="cofactor">
    <cofactor evidence="3">
        <name>Zn(2+)</name>
        <dbReference type="ChEBI" id="CHEBI:29105"/>
    </cofactor>
    <text evidence="3">Binds 1 zinc ion per subunit.</text>
</comment>
<dbReference type="PANTHER" id="PTHR11002">
    <property type="entry name" value="CARBONIC ANHYDRASE"/>
    <property type="match status" value="1"/>
</dbReference>
<dbReference type="SUPFAM" id="SSF53056">
    <property type="entry name" value="beta-carbonic anhydrase, cab"/>
    <property type="match status" value="1"/>
</dbReference>
<dbReference type="InterPro" id="IPR001765">
    <property type="entry name" value="Carbonic_anhydrase"/>
</dbReference>
<comment type="function">
    <text evidence="2">Catalyzes the reversible hydration of carbon dioxide to form bicarbonate.</text>
</comment>
<dbReference type="Pfam" id="PF00484">
    <property type="entry name" value="Pro_CA"/>
    <property type="match status" value="1"/>
</dbReference>
<evidence type="ECO:0000313" key="5">
    <source>
        <dbReference type="EMBL" id="MBO0657364.1"/>
    </source>
</evidence>
<evidence type="ECO:0000256" key="3">
    <source>
        <dbReference type="PIRSR" id="PIRSR601765-1"/>
    </source>
</evidence>
<dbReference type="GO" id="GO:0004089">
    <property type="term" value="F:carbonate dehydratase activity"/>
    <property type="evidence" value="ECO:0007669"/>
    <property type="project" value="InterPro"/>
</dbReference>
<name>A0A939FV41_9ACTN</name>
<reference evidence="5" key="1">
    <citation type="submission" date="2021-03" db="EMBL/GenBank/DDBJ databases">
        <title>Streptomyces strains.</title>
        <authorList>
            <person name="Lund M.B."/>
            <person name="Toerring T."/>
        </authorList>
    </citation>
    <scope>NUCLEOTIDE SEQUENCE</scope>
    <source>
        <strain evidence="5">JCM 4242</strain>
    </source>
</reference>
<evidence type="ECO:0000256" key="2">
    <source>
        <dbReference type="ARBA" id="ARBA00024993"/>
    </source>
</evidence>
<dbReference type="SMART" id="SM00947">
    <property type="entry name" value="Pro_CA"/>
    <property type="match status" value="1"/>
</dbReference>
<keyword evidence="3" id="KW-0479">Metal-binding</keyword>
<evidence type="ECO:0000256" key="4">
    <source>
        <dbReference type="SAM" id="MobiDB-lite"/>
    </source>
</evidence>
<accession>A0A939FV41</accession>
<sequence length="189" mass="20153">MEGNKRWVDGNLHHPDRDPDRRQLVAQTQEPYGVVLSCIDSRVPPELLFDTGLGDLYVLRTGAQAVGPVVTGSVEYGPMTSGTPLIVVLGHQRCGAVEASYKAMRDGATLPGNLQAIADALRPAYDQAVRLDGSDPVDTMTRAQIRLTANDLRSNKDLGPLVKKGSLAVVGAYYSLDTGRVEILGGAPS</sequence>
<dbReference type="Gene3D" id="3.40.1050.10">
    <property type="entry name" value="Carbonic anhydrase"/>
    <property type="match status" value="1"/>
</dbReference>